<dbReference type="AlphaFoldDB" id="A0A4Y2GAE7"/>
<comment type="caution">
    <text evidence="1">The sequence shown here is derived from an EMBL/GenBank/DDBJ whole genome shotgun (WGS) entry which is preliminary data.</text>
</comment>
<dbReference type="Proteomes" id="UP000499080">
    <property type="component" value="Unassembled WGS sequence"/>
</dbReference>
<protein>
    <submittedName>
        <fullName evidence="1">Uncharacterized protein</fullName>
    </submittedName>
</protein>
<accession>A0A4Y2GAE7</accession>
<evidence type="ECO:0000313" key="2">
    <source>
        <dbReference type="Proteomes" id="UP000499080"/>
    </source>
</evidence>
<organism evidence="1 2">
    <name type="scientific">Araneus ventricosus</name>
    <name type="common">Orbweaver spider</name>
    <name type="synonym">Epeira ventricosa</name>
    <dbReference type="NCBI Taxonomy" id="182803"/>
    <lineage>
        <taxon>Eukaryota</taxon>
        <taxon>Metazoa</taxon>
        <taxon>Ecdysozoa</taxon>
        <taxon>Arthropoda</taxon>
        <taxon>Chelicerata</taxon>
        <taxon>Arachnida</taxon>
        <taxon>Araneae</taxon>
        <taxon>Araneomorphae</taxon>
        <taxon>Entelegynae</taxon>
        <taxon>Araneoidea</taxon>
        <taxon>Araneidae</taxon>
        <taxon>Araneus</taxon>
    </lineage>
</organism>
<name>A0A4Y2GAE7_ARAVE</name>
<sequence length="101" mass="11127">MTGRTPVMEDGAIAWAVRDGGCYAFGHGTLVHCGGDRSVRARFCLRLLSSVMSHHVLFPPAIYVVDFEIKMASRTCHTSLVVSVSCENKLTPLNIFIQFLI</sequence>
<dbReference type="EMBL" id="BGPR01001311">
    <property type="protein sequence ID" value="GBM50792.1"/>
    <property type="molecule type" value="Genomic_DNA"/>
</dbReference>
<reference evidence="1 2" key="1">
    <citation type="journal article" date="2019" name="Sci. Rep.">
        <title>Orb-weaving spider Araneus ventricosus genome elucidates the spidroin gene catalogue.</title>
        <authorList>
            <person name="Kono N."/>
            <person name="Nakamura H."/>
            <person name="Ohtoshi R."/>
            <person name="Moran D.A.P."/>
            <person name="Shinohara A."/>
            <person name="Yoshida Y."/>
            <person name="Fujiwara M."/>
            <person name="Mori M."/>
            <person name="Tomita M."/>
            <person name="Arakawa K."/>
        </authorList>
    </citation>
    <scope>NUCLEOTIDE SEQUENCE [LARGE SCALE GENOMIC DNA]</scope>
</reference>
<evidence type="ECO:0000313" key="1">
    <source>
        <dbReference type="EMBL" id="GBM50792.1"/>
    </source>
</evidence>
<keyword evidence="2" id="KW-1185">Reference proteome</keyword>
<gene>
    <name evidence="1" type="ORF">AVEN_137112_1</name>
</gene>
<proteinExistence type="predicted"/>